<proteinExistence type="predicted"/>
<dbReference type="AlphaFoldDB" id="A0A3A1YYL3"/>
<dbReference type="RefSeq" id="WP_119515506.1">
    <property type="nucleotide sequence ID" value="NZ_NQYH01000001.1"/>
</dbReference>
<evidence type="ECO:0000259" key="1">
    <source>
        <dbReference type="Pfam" id="PF00149"/>
    </source>
</evidence>
<accession>A0A3A1YYL3</accession>
<comment type="caution">
    <text evidence="2">The sequence shown here is derived from an EMBL/GenBank/DDBJ whole genome shotgun (WGS) entry which is preliminary data.</text>
</comment>
<organism evidence="2 3">
    <name type="scientific">Neopusillimonas maritima</name>
    <dbReference type="NCBI Taxonomy" id="2026239"/>
    <lineage>
        <taxon>Bacteria</taxon>
        <taxon>Pseudomonadati</taxon>
        <taxon>Pseudomonadota</taxon>
        <taxon>Betaproteobacteria</taxon>
        <taxon>Burkholderiales</taxon>
        <taxon>Alcaligenaceae</taxon>
        <taxon>Neopusillimonas</taxon>
    </lineage>
</organism>
<sequence length="350" mass="40876">MYLLKSLDSGPIDIVGDIHGEIDALEALLERLGYRSNGSHPDNRRLVFIGDLVDRGPDSPGVVKRVRELVENHDAQFILGNHELNLLVNDIKDGSGWFFDERFERDCENYAPFARTPESERESLRAFLSEQPVALYRNDIRIVHAAWTTNAINAISQLPLGTLVENYFEWEEQTRRQADAEGIYEHYLEAKEKWADRLEDESNPPPFLDAIAEYEAMQQTFNPLKVLTSGVEKRSEEAFFAGHRWRYSDRINWWMSYTDNIPVVIGHYWRLLEKQEASRTPRYTRLFSNIPPLAWHGKRHNVFCIDYSVGARWRDRKANQPIETSRFRLAALRWPENRVVFDNGFEAFTK</sequence>
<dbReference type="InterPro" id="IPR050126">
    <property type="entry name" value="Ap4A_hydrolase"/>
</dbReference>
<dbReference type="OrthoDB" id="9807890at2"/>
<evidence type="ECO:0000313" key="3">
    <source>
        <dbReference type="Proteomes" id="UP000266206"/>
    </source>
</evidence>
<dbReference type="Proteomes" id="UP000266206">
    <property type="component" value="Unassembled WGS sequence"/>
</dbReference>
<dbReference type="InterPro" id="IPR006186">
    <property type="entry name" value="Ser/Thr-sp_prot-phosphatase"/>
</dbReference>
<feature type="domain" description="Calcineurin-like phosphoesterase" evidence="1">
    <location>
        <begin position="11"/>
        <end position="146"/>
    </location>
</feature>
<dbReference type="InterPro" id="IPR004843">
    <property type="entry name" value="Calcineurin-like_PHP"/>
</dbReference>
<dbReference type="InterPro" id="IPR029052">
    <property type="entry name" value="Metallo-depent_PP-like"/>
</dbReference>
<protein>
    <submittedName>
        <fullName evidence="2">Metallophosphoesterase</fullName>
    </submittedName>
</protein>
<dbReference type="PANTHER" id="PTHR42850">
    <property type="entry name" value="METALLOPHOSPHOESTERASE"/>
    <property type="match status" value="1"/>
</dbReference>
<name>A0A3A1YYL3_9BURK</name>
<dbReference type="PANTHER" id="PTHR42850:SF7">
    <property type="entry name" value="BIS(5'-NUCLEOSYL)-TETRAPHOSPHATASE PRPE [ASYMMETRICAL]"/>
    <property type="match status" value="1"/>
</dbReference>
<dbReference type="PRINTS" id="PR00114">
    <property type="entry name" value="STPHPHTASE"/>
</dbReference>
<evidence type="ECO:0000313" key="2">
    <source>
        <dbReference type="EMBL" id="RIY42581.1"/>
    </source>
</evidence>
<dbReference type="GO" id="GO:0016791">
    <property type="term" value="F:phosphatase activity"/>
    <property type="evidence" value="ECO:0007669"/>
    <property type="project" value="TreeGrafter"/>
</dbReference>
<dbReference type="Gene3D" id="3.60.21.10">
    <property type="match status" value="1"/>
</dbReference>
<gene>
    <name evidence="2" type="ORF">CJP73_03940</name>
</gene>
<dbReference type="GO" id="GO:0005737">
    <property type="term" value="C:cytoplasm"/>
    <property type="evidence" value="ECO:0007669"/>
    <property type="project" value="TreeGrafter"/>
</dbReference>
<dbReference type="SUPFAM" id="SSF56300">
    <property type="entry name" value="Metallo-dependent phosphatases"/>
    <property type="match status" value="1"/>
</dbReference>
<reference evidence="2 3" key="1">
    <citation type="submission" date="2017-08" db="EMBL/GenBank/DDBJ databases">
        <title>Pusillimonas indicus sp. nov., a member of the family Alcaligenaceae isolated from surface seawater.</title>
        <authorList>
            <person name="Li J."/>
        </authorList>
    </citation>
    <scope>NUCLEOTIDE SEQUENCE [LARGE SCALE GENOMIC DNA]</scope>
    <source>
        <strain evidence="2 3">L52-1-41</strain>
    </source>
</reference>
<dbReference type="EMBL" id="NQYH01000001">
    <property type="protein sequence ID" value="RIY42581.1"/>
    <property type="molecule type" value="Genomic_DNA"/>
</dbReference>
<dbReference type="Pfam" id="PF00149">
    <property type="entry name" value="Metallophos"/>
    <property type="match status" value="1"/>
</dbReference>